<protein>
    <recommendedName>
        <fullName evidence="15">Calcium uniporter protein</fullName>
    </recommendedName>
</protein>
<keyword evidence="11 15" id="KW-0496">Mitochondrion</keyword>
<reference evidence="17 18" key="1">
    <citation type="submission" date="2020-08" db="EMBL/GenBank/DDBJ databases">
        <authorList>
            <person name="Hejnol A."/>
        </authorList>
    </citation>
    <scope>NUCLEOTIDE SEQUENCE [LARGE SCALE GENOMIC DNA]</scope>
</reference>
<dbReference type="Pfam" id="PF04678">
    <property type="entry name" value="MCU"/>
    <property type="match status" value="1"/>
</dbReference>
<evidence type="ECO:0000256" key="10">
    <source>
        <dbReference type="ARBA" id="ARBA00023065"/>
    </source>
</evidence>
<feature type="transmembrane region" description="Helical" evidence="15">
    <location>
        <begin position="212"/>
        <end position="232"/>
    </location>
</feature>
<organism evidence="17 18">
    <name type="scientific">Dimorphilus gyrociliatus</name>
    <dbReference type="NCBI Taxonomy" id="2664684"/>
    <lineage>
        <taxon>Eukaryota</taxon>
        <taxon>Metazoa</taxon>
        <taxon>Spiralia</taxon>
        <taxon>Lophotrochozoa</taxon>
        <taxon>Annelida</taxon>
        <taxon>Polychaeta</taxon>
        <taxon>Polychaeta incertae sedis</taxon>
        <taxon>Dinophilidae</taxon>
        <taxon>Dimorphilus</taxon>
    </lineage>
</organism>
<keyword evidence="10 15" id="KW-0406">Ion transport</keyword>
<feature type="domain" description="Calcium uniporter protein C-terminal" evidence="16">
    <location>
        <begin position="95"/>
        <end position="298"/>
    </location>
</feature>
<evidence type="ECO:0000256" key="12">
    <source>
        <dbReference type="ARBA" id="ARBA00023136"/>
    </source>
</evidence>
<evidence type="ECO:0000256" key="4">
    <source>
        <dbReference type="ARBA" id="ARBA00022568"/>
    </source>
</evidence>
<dbReference type="EMBL" id="CAJFCJ010000011">
    <property type="protein sequence ID" value="CAD5119706.1"/>
    <property type="molecule type" value="Genomic_DNA"/>
</dbReference>
<dbReference type="Proteomes" id="UP000549394">
    <property type="component" value="Unassembled WGS sequence"/>
</dbReference>
<dbReference type="OrthoDB" id="278338at2759"/>
<keyword evidence="12 15" id="KW-0472">Membrane</keyword>
<dbReference type="GO" id="GO:0015292">
    <property type="term" value="F:uniporter activity"/>
    <property type="evidence" value="ECO:0007669"/>
    <property type="project" value="UniProtKB-UniRule"/>
</dbReference>
<evidence type="ECO:0000256" key="7">
    <source>
        <dbReference type="ARBA" id="ARBA00022792"/>
    </source>
</evidence>
<keyword evidence="18" id="KW-1185">Reference proteome</keyword>
<comment type="caution">
    <text evidence="17">The sequence shown here is derived from an EMBL/GenBank/DDBJ whole genome shotgun (WGS) entry which is preliminary data.</text>
</comment>
<dbReference type="InterPro" id="IPR006769">
    <property type="entry name" value="MCU_C"/>
</dbReference>
<evidence type="ECO:0000256" key="15">
    <source>
        <dbReference type="RuleBase" id="RU367035"/>
    </source>
</evidence>
<keyword evidence="6 15" id="KW-0812">Transmembrane</keyword>
<keyword evidence="9 15" id="KW-1133">Transmembrane helix</keyword>
<evidence type="ECO:0000256" key="11">
    <source>
        <dbReference type="ARBA" id="ARBA00023128"/>
    </source>
</evidence>
<accession>A0A7I8VTP7</accession>
<comment type="similarity">
    <text evidence="2 15">Belongs to the MCU (TC 1.A.77) family.</text>
</comment>
<evidence type="ECO:0000256" key="6">
    <source>
        <dbReference type="ARBA" id="ARBA00022692"/>
    </source>
</evidence>
<gene>
    <name evidence="17" type="ORF">DGYR_LOCUS7901</name>
</gene>
<evidence type="ECO:0000259" key="16">
    <source>
        <dbReference type="Pfam" id="PF04678"/>
    </source>
</evidence>
<keyword evidence="13 15" id="KW-0407">Ion channel</keyword>
<keyword evidence="8 15" id="KW-0106">Calcium</keyword>
<evidence type="ECO:0000256" key="14">
    <source>
        <dbReference type="ARBA" id="ARBA00036634"/>
    </source>
</evidence>
<sequence>MALGTRCLFVCSYSRRYFSCLRSSILKQKISYPSGLYVHCRFSSVQSGSGDINFRYENGLPVLSLPLPSRDETYQFTLKPISNTLGDLFRFVRNEDSSIERLAAYTTDGERLAQSTPMEHLIQSSFELVLNDNRYMVHPAVVESRTSSEAVSDLEKMKNGIAQLYNTLHIDQHQMQKEKVLLERLEELKMEIEPLETGRMELDRAAEKRTKFLSWFGLGLMGLQFGLLARLTWWEYSWDIMEPITYFVTYGTSIAMFAYYVVTRQEYNFVDVRNREYLLTMHRGAKKRGLDINKYNQLKEEIYQVEYDLKRLRDPLQLQLPINALKPQDRSEDVA</sequence>
<comment type="function">
    <text evidence="15">Mitochondrial inner membrane calcium uniporter that mediates calcium uptake into mitochondria. Mitochondrial calcium homeostasis plays key roles in cellular physiology and regulates cell bioenergetics, cytoplasmic calcium signals and activation of cell death pathways.</text>
</comment>
<keyword evidence="4 15" id="KW-0109">Calcium transport</keyword>
<name>A0A7I8VTP7_9ANNE</name>
<comment type="catalytic activity">
    <reaction evidence="14">
        <text>Ca(2+)(in) = Ca(2+)(out)</text>
        <dbReference type="Rhea" id="RHEA:29671"/>
        <dbReference type="ChEBI" id="CHEBI:29108"/>
    </reaction>
</comment>
<keyword evidence="3 15" id="KW-0813">Transport</keyword>
<keyword evidence="5 15" id="KW-0107">Calcium channel</keyword>
<comment type="domain">
    <text evidence="15">The selectivity filter, in which calcium ions are arranged in single file, is composed of two acidic rings separated by one helical turn along the central axis of the channel pore.</text>
</comment>
<evidence type="ECO:0000256" key="1">
    <source>
        <dbReference type="ARBA" id="ARBA00004448"/>
    </source>
</evidence>
<evidence type="ECO:0000256" key="13">
    <source>
        <dbReference type="ARBA" id="ARBA00023303"/>
    </source>
</evidence>
<dbReference type="InterPro" id="IPR039055">
    <property type="entry name" value="MCU_fam"/>
</dbReference>
<evidence type="ECO:0000256" key="3">
    <source>
        <dbReference type="ARBA" id="ARBA00022448"/>
    </source>
</evidence>
<dbReference type="GO" id="GO:0005262">
    <property type="term" value="F:calcium channel activity"/>
    <property type="evidence" value="ECO:0007669"/>
    <property type="project" value="UniProtKB-UniRule"/>
</dbReference>
<evidence type="ECO:0000313" key="18">
    <source>
        <dbReference type="Proteomes" id="UP000549394"/>
    </source>
</evidence>
<dbReference type="GO" id="GO:0051560">
    <property type="term" value="P:mitochondrial calcium ion homeostasis"/>
    <property type="evidence" value="ECO:0007669"/>
    <property type="project" value="UniProtKB-UniRule"/>
</dbReference>
<feature type="transmembrane region" description="Helical" evidence="15">
    <location>
        <begin position="244"/>
        <end position="262"/>
    </location>
</feature>
<evidence type="ECO:0000256" key="5">
    <source>
        <dbReference type="ARBA" id="ARBA00022673"/>
    </source>
</evidence>
<dbReference type="GO" id="GO:1990246">
    <property type="term" value="C:uniplex complex"/>
    <property type="evidence" value="ECO:0007669"/>
    <property type="project" value="TreeGrafter"/>
</dbReference>
<dbReference type="PANTHER" id="PTHR13462:SF10">
    <property type="entry name" value="CALCIUM UNIPORTER PROTEIN, MITOCHONDRIAL"/>
    <property type="match status" value="1"/>
</dbReference>
<evidence type="ECO:0000256" key="8">
    <source>
        <dbReference type="ARBA" id="ARBA00022837"/>
    </source>
</evidence>
<evidence type="ECO:0000256" key="9">
    <source>
        <dbReference type="ARBA" id="ARBA00022989"/>
    </source>
</evidence>
<proteinExistence type="inferred from homology"/>
<dbReference type="AlphaFoldDB" id="A0A7I8VTP7"/>
<evidence type="ECO:0000256" key="2">
    <source>
        <dbReference type="ARBA" id="ARBA00005653"/>
    </source>
</evidence>
<keyword evidence="7 15" id="KW-0999">Mitochondrion inner membrane</keyword>
<dbReference type="GO" id="GO:0036444">
    <property type="term" value="P:calcium import into the mitochondrion"/>
    <property type="evidence" value="ECO:0007669"/>
    <property type="project" value="TreeGrafter"/>
</dbReference>
<dbReference type="PANTHER" id="PTHR13462">
    <property type="entry name" value="CALCIUM UNIPORTER PROTEIN, MITOCHONDRIAL"/>
    <property type="match status" value="1"/>
</dbReference>
<evidence type="ECO:0000313" key="17">
    <source>
        <dbReference type="EMBL" id="CAD5119706.1"/>
    </source>
</evidence>
<comment type="subcellular location">
    <subcellularLocation>
        <location evidence="1 15">Mitochondrion inner membrane</location>
        <topology evidence="1 15">Multi-pass membrane protein</topology>
    </subcellularLocation>
</comment>